<organism evidence="1 2">
    <name type="scientific">Dendrolimus kikuchii</name>
    <dbReference type="NCBI Taxonomy" id="765133"/>
    <lineage>
        <taxon>Eukaryota</taxon>
        <taxon>Metazoa</taxon>
        <taxon>Ecdysozoa</taxon>
        <taxon>Arthropoda</taxon>
        <taxon>Hexapoda</taxon>
        <taxon>Insecta</taxon>
        <taxon>Pterygota</taxon>
        <taxon>Neoptera</taxon>
        <taxon>Endopterygota</taxon>
        <taxon>Lepidoptera</taxon>
        <taxon>Glossata</taxon>
        <taxon>Ditrysia</taxon>
        <taxon>Bombycoidea</taxon>
        <taxon>Lasiocampidae</taxon>
        <taxon>Dendrolimus</taxon>
    </lineage>
</organism>
<protein>
    <submittedName>
        <fullName evidence="1">Uncharacterized protein</fullName>
    </submittedName>
</protein>
<accession>A0ACC1CIS7</accession>
<evidence type="ECO:0000313" key="2">
    <source>
        <dbReference type="Proteomes" id="UP000824533"/>
    </source>
</evidence>
<sequence>MSGKINNSPETPESVVQRKINIPVHMTDLSYFDDAYAHMKERFAAEMRRIDGEMAKFSTDLMRLYGQTSNIQTGVASSQRDSPTSDWEALTNSPFVEGEGENKTLKLQFDLSEFDPTEVKVRILNDVLLVSAVHEEKTDDTSVFREYNREFLLPKGIDPESVVSSISREGVLTVQAPLPKLAISESPAA</sequence>
<reference evidence="1 2" key="1">
    <citation type="journal article" date="2021" name="Front. Genet.">
        <title>Chromosome-Level Genome Assembly Reveals Significant Gene Expansion in the Toll and IMD Signaling Pathways of Dendrolimus kikuchii.</title>
        <authorList>
            <person name="Zhou J."/>
            <person name="Wu P."/>
            <person name="Xiong Z."/>
            <person name="Liu N."/>
            <person name="Zhao N."/>
            <person name="Ji M."/>
            <person name="Qiu Y."/>
            <person name="Yang B."/>
        </authorList>
    </citation>
    <scope>NUCLEOTIDE SEQUENCE [LARGE SCALE GENOMIC DNA]</scope>
    <source>
        <strain evidence="1">Ann1</strain>
    </source>
</reference>
<gene>
    <name evidence="1" type="ORF">K1T71_013029</name>
</gene>
<evidence type="ECO:0000313" key="1">
    <source>
        <dbReference type="EMBL" id="KAJ0171479.1"/>
    </source>
</evidence>
<comment type="caution">
    <text evidence="1">The sequence shown here is derived from an EMBL/GenBank/DDBJ whole genome shotgun (WGS) entry which is preliminary data.</text>
</comment>
<proteinExistence type="predicted"/>
<keyword evidence="2" id="KW-1185">Reference proteome</keyword>
<dbReference type="EMBL" id="CM034410">
    <property type="protein sequence ID" value="KAJ0171479.1"/>
    <property type="molecule type" value="Genomic_DNA"/>
</dbReference>
<dbReference type="Proteomes" id="UP000824533">
    <property type="component" value="Linkage Group LG24"/>
</dbReference>
<name>A0ACC1CIS7_9NEOP</name>